<protein>
    <submittedName>
        <fullName evidence="9">16S rRNA (Adenine1518-N6/adenine1519-N6)-dimethyltransferase</fullName>
        <ecNumber evidence="9">2.1.1.182</ecNumber>
    </submittedName>
</protein>
<evidence type="ECO:0000256" key="7">
    <source>
        <dbReference type="PROSITE-ProRule" id="PRU01026"/>
    </source>
</evidence>
<dbReference type="AlphaFoldDB" id="A0A7R6SXG7"/>
<dbReference type="InterPro" id="IPR023165">
    <property type="entry name" value="rRNA_Ade_diMease-like_C"/>
</dbReference>
<keyword evidence="6 7" id="KW-0694">RNA-binding</keyword>
<dbReference type="KEGG" id="thyd:TTHT_0126"/>
<evidence type="ECO:0000313" key="9">
    <source>
        <dbReference type="EMBL" id="BBB31769.1"/>
    </source>
</evidence>
<dbReference type="InterPro" id="IPR020596">
    <property type="entry name" value="rRNA_Ade_Mease_Trfase_CS"/>
</dbReference>
<dbReference type="GO" id="GO:0052908">
    <property type="term" value="F:16S rRNA (adenine(1518)-N(6)/adenine(1519)-N(6))-dimethyltransferase activity"/>
    <property type="evidence" value="ECO:0007669"/>
    <property type="project" value="UniProtKB-EC"/>
</dbReference>
<reference evidence="9 10" key="1">
    <citation type="journal article" date="2012" name="Extremophiles">
        <title>Thermotomaculum hydrothermale gen. nov., sp. nov., a novel heterotrophic thermophile within the phylum Acidobacteria from a deep-sea hydrothermal vent chimney in the Southern Okinawa Trough.</title>
        <authorList>
            <person name="Izumi H."/>
            <person name="Nunoura T."/>
            <person name="Miyazaki M."/>
            <person name="Mino S."/>
            <person name="Toki T."/>
            <person name="Takai K."/>
            <person name="Sako Y."/>
            <person name="Sawabe T."/>
            <person name="Nakagawa S."/>
        </authorList>
    </citation>
    <scope>NUCLEOTIDE SEQUENCE [LARGE SCALE GENOMIC DNA]</scope>
    <source>
        <strain evidence="9 10">AC55</strain>
    </source>
</reference>
<accession>A0A7R6SXG7</accession>
<dbReference type="PROSITE" id="PS01131">
    <property type="entry name" value="RRNA_A_DIMETH"/>
    <property type="match status" value="1"/>
</dbReference>
<dbReference type="Pfam" id="PF00398">
    <property type="entry name" value="RrnaAD"/>
    <property type="match status" value="1"/>
</dbReference>
<evidence type="ECO:0000256" key="1">
    <source>
        <dbReference type="ARBA" id="ARBA00022490"/>
    </source>
</evidence>
<evidence type="ECO:0000313" key="10">
    <source>
        <dbReference type="Proteomes" id="UP000595564"/>
    </source>
</evidence>
<keyword evidence="2" id="KW-0698">rRNA processing</keyword>
<name>A0A7R6SXG7_9BACT</name>
<dbReference type="EMBL" id="AP017470">
    <property type="protein sequence ID" value="BBB31769.1"/>
    <property type="molecule type" value="Genomic_DNA"/>
</dbReference>
<evidence type="ECO:0000256" key="4">
    <source>
        <dbReference type="ARBA" id="ARBA00022679"/>
    </source>
</evidence>
<dbReference type="InterPro" id="IPR011530">
    <property type="entry name" value="rRNA_adenine_dimethylase"/>
</dbReference>
<dbReference type="GO" id="GO:0003723">
    <property type="term" value="F:RNA binding"/>
    <property type="evidence" value="ECO:0007669"/>
    <property type="project" value="UniProtKB-UniRule"/>
</dbReference>
<dbReference type="EC" id="2.1.1.182" evidence="9"/>
<dbReference type="RefSeq" id="WP_201328100.1">
    <property type="nucleotide sequence ID" value="NZ_AP017470.1"/>
</dbReference>
<keyword evidence="4 7" id="KW-0808">Transferase</keyword>
<dbReference type="InterPro" id="IPR029063">
    <property type="entry name" value="SAM-dependent_MTases_sf"/>
</dbReference>
<dbReference type="NCBIfam" id="TIGR00755">
    <property type="entry name" value="ksgA"/>
    <property type="match status" value="1"/>
</dbReference>
<dbReference type="Proteomes" id="UP000595564">
    <property type="component" value="Chromosome"/>
</dbReference>
<dbReference type="SMART" id="SM00650">
    <property type="entry name" value="rADc"/>
    <property type="match status" value="1"/>
</dbReference>
<evidence type="ECO:0000256" key="3">
    <source>
        <dbReference type="ARBA" id="ARBA00022603"/>
    </source>
</evidence>
<feature type="binding site" evidence="7">
    <location>
        <position position="11"/>
    </location>
    <ligand>
        <name>S-adenosyl-L-methionine</name>
        <dbReference type="ChEBI" id="CHEBI:59789"/>
    </ligand>
</feature>
<sequence>MRKKSLGQHFLTNPQIAEKIVSYLNSGITCVEIGAGEGILTKHLIEKFEKVIVIEKDSELIPFLKDKFKEKCEVINGDVLTDGEKIFSKLESFYVASNLPYNISSPVTILLLKFYKKIPQMVLMYQKEVADKISKEVSLLSCAVYPYYNVKEVLKLKPGAFSPPPKVDSAVLFFERKENILDFNFKKYLNFLKVAFQNRRKVLFKKLMGMMERDRLKVIYLKMNLREDIRIDGMSIEEIFKLYLEVSNEKN</sequence>
<feature type="binding site" evidence="7">
    <location>
        <position position="9"/>
    </location>
    <ligand>
        <name>S-adenosyl-L-methionine</name>
        <dbReference type="ChEBI" id="CHEBI:59789"/>
    </ligand>
</feature>
<dbReference type="InterPro" id="IPR020598">
    <property type="entry name" value="rRNA_Ade_methylase_Trfase_N"/>
</dbReference>
<evidence type="ECO:0000259" key="8">
    <source>
        <dbReference type="SMART" id="SM00650"/>
    </source>
</evidence>
<keyword evidence="3 7" id="KW-0489">Methyltransferase</keyword>
<dbReference type="PROSITE" id="PS51689">
    <property type="entry name" value="SAM_RNA_A_N6_MT"/>
    <property type="match status" value="1"/>
</dbReference>
<dbReference type="InterPro" id="IPR001737">
    <property type="entry name" value="KsgA/Erm"/>
</dbReference>
<dbReference type="CDD" id="cd02440">
    <property type="entry name" value="AdoMet_MTases"/>
    <property type="match status" value="1"/>
</dbReference>
<dbReference type="Gene3D" id="1.10.8.100">
    <property type="entry name" value="Ribosomal RNA adenine dimethylase-like, domain 2"/>
    <property type="match status" value="1"/>
</dbReference>
<evidence type="ECO:0000256" key="5">
    <source>
        <dbReference type="ARBA" id="ARBA00022691"/>
    </source>
</evidence>
<feature type="binding site" evidence="7">
    <location>
        <position position="55"/>
    </location>
    <ligand>
        <name>S-adenosyl-L-methionine</name>
        <dbReference type="ChEBI" id="CHEBI:59789"/>
    </ligand>
</feature>
<keyword evidence="10" id="KW-1185">Reference proteome</keyword>
<feature type="binding site" evidence="7">
    <location>
        <position position="98"/>
    </location>
    <ligand>
        <name>S-adenosyl-L-methionine</name>
        <dbReference type="ChEBI" id="CHEBI:59789"/>
    </ligand>
</feature>
<gene>
    <name evidence="9" type="primary">ksgA</name>
    <name evidence="9" type="ORF">TTHT_0126</name>
</gene>
<organism evidence="9 10">
    <name type="scientific">Thermotomaculum hydrothermale</name>
    <dbReference type="NCBI Taxonomy" id="981385"/>
    <lineage>
        <taxon>Bacteria</taxon>
        <taxon>Pseudomonadati</taxon>
        <taxon>Acidobacteriota</taxon>
        <taxon>Holophagae</taxon>
        <taxon>Thermotomaculales</taxon>
        <taxon>Thermotomaculaceae</taxon>
        <taxon>Thermotomaculum</taxon>
    </lineage>
</organism>
<keyword evidence="1" id="KW-0963">Cytoplasm</keyword>
<dbReference type="Gene3D" id="3.40.50.150">
    <property type="entry name" value="Vaccinia Virus protein VP39"/>
    <property type="match status" value="1"/>
</dbReference>
<feature type="binding site" evidence="7">
    <location>
        <position position="78"/>
    </location>
    <ligand>
        <name>S-adenosyl-L-methionine</name>
        <dbReference type="ChEBI" id="CHEBI:59789"/>
    </ligand>
</feature>
<dbReference type="GO" id="GO:0005829">
    <property type="term" value="C:cytosol"/>
    <property type="evidence" value="ECO:0007669"/>
    <property type="project" value="TreeGrafter"/>
</dbReference>
<keyword evidence="5 7" id="KW-0949">S-adenosyl-L-methionine</keyword>
<evidence type="ECO:0000256" key="6">
    <source>
        <dbReference type="ARBA" id="ARBA00022884"/>
    </source>
</evidence>
<comment type="similarity">
    <text evidence="7">Belongs to the class I-like SAM-binding methyltransferase superfamily. rRNA adenine N(6)-methyltransferase family.</text>
</comment>
<proteinExistence type="inferred from homology"/>
<feature type="domain" description="Ribosomal RNA adenine methylase transferase N-terminal" evidence="8">
    <location>
        <begin position="16"/>
        <end position="178"/>
    </location>
</feature>
<dbReference type="SUPFAM" id="SSF53335">
    <property type="entry name" value="S-adenosyl-L-methionine-dependent methyltransferases"/>
    <property type="match status" value="1"/>
</dbReference>
<feature type="binding site" evidence="7">
    <location>
        <position position="34"/>
    </location>
    <ligand>
        <name>S-adenosyl-L-methionine</name>
        <dbReference type="ChEBI" id="CHEBI:59789"/>
    </ligand>
</feature>
<evidence type="ECO:0000256" key="2">
    <source>
        <dbReference type="ARBA" id="ARBA00022552"/>
    </source>
</evidence>
<dbReference type="PANTHER" id="PTHR11727">
    <property type="entry name" value="DIMETHYLADENOSINE TRANSFERASE"/>
    <property type="match status" value="1"/>
</dbReference>
<dbReference type="PANTHER" id="PTHR11727:SF7">
    <property type="entry name" value="DIMETHYLADENOSINE TRANSFERASE-RELATED"/>
    <property type="match status" value="1"/>
</dbReference>